<dbReference type="EMBL" id="JACASF010000015">
    <property type="protein sequence ID" value="KAF6429596.1"/>
    <property type="molecule type" value="Genomic_DNA"/>
</dbReference>
<feature type="region of interest" description="Disordered" evidence="1">
    <location>
        <begin position="30"/>
        <end position="58"/>
    </location>
</feature>
<evidence type="ECO:0000313" key="2">
    <source>
        <dbReference type="EMBL" id="KAF6429596.1"/>
    </source>
</evidence>
<comment type="caution">
    <text evidence="2">The sequence shown here is derived from an EMBL/GenBank/DDBJ whole genome shotgun (WGS) entry which is preliminary data.</text>
</comment>
<dbReference type="AlphaFoldDB" id="A0A7J8E2V9"/>
<gene>
    <name evidence="2" type="ORF">HJG59_008961</name>
</gene>
<evidence type="ECO:0000313" key="3">
    <source>
        <dbReference type="Proteomes" id="UP000550707"/>
    </source>
</evidence>
<reference evidence="2 3" key="1">
    <citation type="journal article" date="2020" name="Nature">
        <title>Six reference-quality genomes reveal evolution of bat adaptations.</title>
        <authorList>
            <person name="Jebb D."/>
            <person name="Huang Z."/>
            <person name="Pippel M."/>
            <person name="Hughes G.M."/>
            <person name="Lavrichenko K."/>
            <person name="Devanna P."/>
            <person name="Winkler S."/>
            <person name="Jermiin L.S."/>
            <person name="Skirmuntt E.C."/>
            <person name="Katzourakis A."/>
            <person name="Burkitt-Gray L."/>
            <person name="Ray D.A."/>
            <person name="Sullivan K.A.M."/>
            <person name="Roscito J.G."/>
            <person name="Kirilenko B.M."/>
            <person name="Davalos L.M."/>
            <person name="Corthals A.P."/>
            <person name="Power M.L."/>
            <person name="Jones G."/>
            <person name="Ransome R.D."/>
            <person name="Dechmann D.K.N."/>
            <person name="Locatelli A.G."/>
            <person name="Puechmaille S.J."/>
            <person name="Fedrigo O."/>
            <person name="Jarvis E.D."/>
            <person name="Hiller M."/>
            <person name="Vernes S.C."/>
            <person name="Myers E.W."/>
            <person name="Teeling E.C."/>
        </authorList>
    </citation>
    <scope>NUCLEOTIDE SEQUENCE [LARGE SCALE GENOMIC DNA]</scope>
    <source>
        <strain evidence="2">MMolMol1</strain>
        <tissue evidence="2">Muscle</tissue>
    </source>
</reference>
<name>A0A7J8E2V9_MOLMO</name>
<protein>
    <submittedName>
        <fullName evidence="2">Uncharacterized protein</fullName>
    </submittedName>
</protein>
<feature type="compositionally biased region" description="Basic and acidic residues" evidence="1">
    <location>
        <begin position="49"/>
        <end position="58"/>
    </location>
</feature>
<organism evidence="2 3">
    <name type="scientific">Molossus molossus</name>
    <name type="common">Pallas' mastiff bat</name>
    <name type="synonym">Vespertilio molossus</name>
    <dbReference type="NCBI Taxonomy" id="27622"/>
    <lineage>
        <taxon>Eukaryota</taxon>
        <taxon>Metazoa</taxon>
        <taxon>Chordata</taxon>
        <taxon>Craniata</taxon>
        <taxon>Vertebrata</taxon>
        <taxon>Euteleostomi</taxon>
        <taxon>Mammalia</taxon>
        <taxon>Eutheria</taxon>
        <taxon>Laurasiatheria</taxon>
        <taxon>Chiroptera</taxon>
        <taxon>Yangochiroptera</taxon>
        <taxon>Molossidae</taxon>
        <taxon>Molossus</taxon>
    </lineage>
</organism>
<evidence type="ECO:0000256" key="1">
    <source>
        <dbReference type="SAM" id="MobiDB-lite"/>
    </source>
</evidence>
<accession>A0A7J8E2V9</accession>
<dbReference type="InParanoid" id="A0A7J8E2V9"/>
<proteinExistence type="predicted"/>
<dbReference type="Proteomes" id="UP000550707">
    <property type="component" value="Unassembled WGS sequence"/>
</dbReference>
<keyword evidence="3" id="KW-1185">Reference proteome</keyword>
<sequence length="231" mass="25967">MRSQLRHLQSPLRRVFWELRLHLRRLGGTADPAALNGSPRGADTAASPDPRRQRDPTGRAEDLWARVRPCHTHTALQSLQSSCERPELAHKVPFCLIGIFLSTTKKCPQPLAPICWTGLGYTWGHPLDLTCHPPQEARWAHCPSRSPEVATRRQQTVRATVQVWVRQDRLVVAATQHLAGPSLLSRWSPACTSTQAEVCAWAAGHRTRWMKSHISRAAYVPANRLHGRLFS</sequence>